<evidence type="ECO:0000313" key="8">
    <source>
        <dbReference type="Proteomes" id="UP000193560"/>
    </source>
</evidence>
<dbReference type="PANTHER" id="PTHR48094:SF11">
    <property type="entry name" value="GLUTATHIONE-INDEPENDENT GLYOXALASE HSP31-RELATED"/>
    <property type="match status" value="1"/>
</dbReference>
<keyword evidence="3" id="KW-0456">Lyase</keyword>
<dbReference type="GO" id="GO:0019172">
    <property type="term" value="F:glyoxalase III activity"/>
    <property type="evidence" value="ECO:0007669"/>
    <property type="project" value="UniProtKB-EC"/>
</dbReference>
<dbReference type="GO" id="GO:0019243">
    <property type="term" value="P:methylglyoxal catabolic process to D-lactate via S-lactoyl-glutathione"/>
    <property type="evidence" value="ECO:0007669"/>
    <property type="project" value="TreeGrafter"/>
</dbReference>
<gene>
    <name evidence="7" type="ORF">BCR42DRAFT_367423</name>
</gene>
<keyword evidence="2" id="KW-0346">Stress response</keyword>
<evidence type="ECO:0000256" key="5">
    <source>
        <dbReference type="ARBA" id="ARBA00048082"/>
    </source>
</evidence>
<proteinExistence type="inferred from homology"/>
<name>A0A1X2IX36_9FUNG</name>
<feature type="domain" description="DJ-1/PfpI" evidence="6">
    <location>
        <begin position="31"/>
        <end position="224"/>
    </location>
</feature>
<evidence type="ECO:0000256" key="4">
    <source>
        <dbReference type="ARBA" id="ARBA00038493"/>
    </source>
</evidence>
<dbReference type="STRING" id="90262.A0A1X2IX36"/>
<dbReference type="InterPro" id="IPR029062">
    <property type="entry name" value="Class_I_gatase-like"/>
</dbReference>
<keyword evidence="7" id="KW-0315">Glutamine amidotransferase</keyword>
<comment type="similarity">
    <text evidence="4">Belongs to the peptidase C56 family. HSP31-like subfamily.</text>
</comment>
<dbReference type="EMBL" id="MCGE01000003">
    <property type="protein sequence ID" value="ORZ23592.1"/>
    <property type="molecule type" value="Genomic_DNA"/>
</dbReference>
<comment type="caution">
    <text evidence="7">The sequence shown here is derived from an EMBL/GenBank/DDBJ whole genome shotgun (WGS) entry which is preliminary data.</text>
</comment>
<keyword evidence="8" id="KW-1185">Reference proteome</keyword>
<evidence type="ECO:0000256" key="3">
    <source>
        <dbReference type="ARBA" id="ARBA00023239"/>
    </source>
</evidence>
<dbReference type="SUPFAM" id="SSF52317">
    <property type="entry name" value="Class I glutamine amidotransferase-like"/>
    <property type="match status" value="1"/>
</dbReference>
<evidence type="ECO:0000256" key="1">
    <source>
        <dbReference type="ARBA" id="ARBA00013134"/>
    </source>
</evidence>
<dbReference type="Pfam" id="PF01965">
    <property type="entry name" value="DJ-1_PfpI"/>
    <property type="match status" value="1"/>
</dbReference>
<comment type="catalytic activity">
    <reaction evidence="5">
        <text>methylglyoxal + H2O = (R)-lactate + H(+)</text>
        <dbReference type="Rhea" id="RHEA:27754"/>
        <dbReference type="ChEBI" id="CHEBI:15377"/>
        <dbReference type="ChEBI" id="CHEBI:15378"/>
        <dbReference type="ChEBI" id="CHEBI:16004"/>
        <dbReference type="ChEBI" id="CHEBI:17158"/>
        <dbReference type="EC" id="4.2.1.130"/>
    </reaction>
</comment>
<dbReference type="GO" id="GO:0005737">
    <property type="term" value="C:cytoplasm"/>
    <property type="evidence" value="ECO:0007669"/>
    <property type="project" value="TreeGrafter"/>
</dbReference>
<dbReference type="PANTHER" id="PTHR48094">
    <property type="entry name" value="PROTEIN/NUCLEIC ACID DEGLYCASE DJ-1-RELATED"/>
    <property type="match status" value="1"/>
</dbReference>
<dbReference type="InterPro" id="IPR050325">
    <property type="entry name" value="Prot/Nucl_acid_deglycase"/>
</dbReference>
<dbReference type="AlphaFoldDB" id="A0A1X2IX36"/>
<dbReference type="InterPro" id="IPR002818">
    <property type="entry name" value="DJ-1/PfpI"/>
</dbReference>
<dbReference type="EC" id="4.2.1.130" evidence="1"/>
<dbReference type="GO" id="GO:0016740">
    <property type="term" value="F:transferase activity"/>
    <property type="evidence" value="ECO:0007669"/>
    <property type="project" value="UniProtKB-KW"/>
</dbReference>
<sequence length="240" mass="25956">MPQPRKVILTISSHCAPFYSDGKKTGLFFTEALHPYLVFVKNGFDVDLVSETGSFGYDDHSITPEGMSEDDMKIFKDSNHPFMVKLNTQLKKPADVNPNDYGIFYASAGHATLYDYPKAKGLISIAEKMNANGALISAVCHGPVILPYIMDTNGQPIVKGKTMTGFSNEGEDVFKVADKIKQDGLITLEDAAKKVGANYIPPKTPLEVCVQHDGRVLTGANPASAGPLAELDVKAFQSLA</sequence>
<evidence type="ECO:0000256" key="2">
    <source>
        <dbReference type="ARBA" id="ARBA00023016"/>
    </source>
</evidence>
<evidence type="ECO:0000313" key="7">
    <source>
        <dbReference type="EMBL" id="ORZ23592.1"/>
    </source>
</evidence>
<keyword evidence="7" id="KW-0808">Transferase</keyword>
<dbReference type="Proteomes" id="UP000193560">
    <property type="component" value="Unassembled WGS sequence"/>
</dbReference>
<dbReference type="FunFam" id="3.40.50.880:FF:000051">
    <property type="entry name" value="Glutathione-independent glyoxalase HSP31"/>
    <property type="match status" value="1"/>
</dbReference>
<evidence type="ECO:0000259" key="6">
    <source>
        <dbReference type="Pfam" id="PF01965"/>
    </source>
</evidence>
<dbReference type="OrthoDB" id="543156at2759"/>
<reference evidence="7 8" key="1">
    <citation type="submission" date="2016-07" db="EMBL/GenBank/DDBJ databases">
        <title>Pervasive Adenine N6-methylation of Active Genes in Fungi.</title>
        <authorList>
            <consortium name="DOE Joint Genome Institute"/>
            <person name="Mondo S.J."/>
            <person name="Dannebaum R.O."/>
            <person name="Kuo R.C."/>
            <person name="Labutti K."/>
            <person name="Haridas S."/>
            <person name="Kuo A."/>
            <person name="Salamov A."/>
            <person name="Ahrendt S.R."/>
            <person name="Lipzen A."/>
            <person name="Sullivan W."/>
            <person name="Andreopoulos W.B."/>
            <person name="Clum A."/>
            <person name="Lindquist E."/>
            <person name="Daum C."/>
            <person name="Ramamoorthy G.K."/>
            <person name="Gryganskyi A."/>
            <person name="Culley D."/>
            <person name="Magnuson J.K."/>
            <person name="James T.Y."/>
            <person name="O'Malley M.A."/>
            <person name="Stajich J.E."/>
            <person name="Spatafora J.W."/>
            <person name="Visel A."/>
            <person name="Grigoriev I.V."/>
        </authorList>
    </citation>
    <scope>NUCLEOTIDE SEQUENCE [LARGE SCALE GENOMIC DNA]</scope>
    <source>
        <strain evidence="7 8">NRRL 1336</strain>
    </source>
</reference>
<dbReference type="Gene3D" id="3.40.50.880">
    <property type="match status" value="1"/>
</dbReference>
<accession>A0A1X2IX36</accession>
<organism evidence="7 8">
    <name type="scientific">Absidia repens</name>
    <dbReference type="NCBI Taxonomy" id="90262"/>
    <lineage>
        <taxon>Eukaryota</taxon>
        <taxon>Fungi</taxon>
        <taxon>Fungi incertae sedis</taxon>
        <taxon>Mucoromycota</taxon>
        <taxon>Mucoromycotina</taxon>
        <taxon>Mucoromycetes</taxon>
        <taxon>Mucorales</taxon>
        <taxon>Cunninghamellaceae</taxon>
        <taxon>Absidia</taxon>
    </lineage>
</organism>
<protein>
    <recommendedName>
        <fullName evidence="1">D-lactate dehydratase</fullName>
        <ecNumber evidence="1">4.2.1.130</ecNumber>
    </recommendedName>
</protein>